<dbReference type="GO" id="GO:0004672">
    <property type="term" value="F:protein kinase activity"/>
    <property type="evidence" value="ECO:0007669"/>
    <property type="project" value="InterPro"/>
</dbReference>
<feature type="domain" description="Fungal-type protein kinase" evidence="2">
    <location>
        <begin position="401"/>
        <end position="517"/>
    </location>
</feature>
<keyword evidence="4" id="KW-1185">Reference proteome</keyword>
<protein>
    <recommendedName>
        <fullName evidence="2">Fungal-type protein kinase domain-containing protein</fullName>
    </recommendedName>
</protein>
<reference evidence="3" key="1">
    <citation type="submission" date="2019-10" db="EMBL/GenBank/DDBJ databases">
        <authorList>
            <consortium name="DOE Joint Genome Institute"/>
            <person name="Kuo A."/>
            <person name="Miyauchi S."/>
            <person name="Kiss E."/>
            <person name="Drula E."/>
            <person name="Kohler A."/>
            <person name="Sanchez-Garcia M."/>
            <person name="Andreopoulos B."/>
            <person name="Barry K.W."/>
            <person name="Bonito G."/>
            <person name="Buee M."/>
            <person name="Carver A."/>
            <person name="Chen C."/>
            <person name="Cichocki N."/>
            <person name="Clum A."/>
            <person name="Culley D."/>
            <person name="Crous P.W."/>
            <person name="Fauchery L."/>
            <person name="Girlanda M."/>
            <person name="Hayes R."/>
            <person name="Keri Z."/>
            <person name="LaButti K."/>
            <person name="Lipzen A."/>
            <person name="Lombard V."/>
            <person name="Magnuson J."/>
            <person name="Maillard F."/>
            <person name="Morin E."/>
            <person name="Murat C."/>
            <person name="Nolan M."/>
            <person name="Ohm R."/>
            <person name="Pangilinan J."/>
            <person name="Pereira M."/>
            <person name="Perotto S."/>
            <person name="Peter M."/>
            <person name="Riley R."/>
            <person name="Sitrit Y."/>
            <person name="Stielow B."/>
            <person name="Szollosi G."/>
            <person name="Zifcakova L."/>
            <person name="Stursova M."/>
            <person name="Spatafora J.W."/>
            <person name="Tedersoo L."/>
            <person name="Vaario L.-M."/>
            <person name="Yamada A."/>
            <person name="Yan M."/>
            <person name="Wang P."/>
            <person name="Xu J."/>
            <person name="Bruns T."/>
            <person name="Baldrian P."/>
            <person name="Vilgalys R."/>
            <person name="Henrissat B."/>
            <person name="Grigoriev I.V."/>
            <person name="Hibbett D."/>
            <person name="Nagy L.G."/>
            <person name="Martin F.M."/>
        </authorList>
    </citation>
    <scope>NUCLEOTIDE SEQUENCE</scope>
    <source>
        <strain evidence="3">BED1</strain>
    </source>
</reference>
<accession>A0AAD4GAX4</accession>
<sequence>MDGHWLGAMPVGAFFHNYLPATEEPLPNLPDNPFQNVPSKGSESKCYEPFIIAMQEWMPHLQAVDTSTKGDTVNKVYLKTDISIYNRVDGVPSPDRTDFSQMELWMEFKAKKDGAAFRDPRVDTEEERLLAIETGSFTPNTDEGRKMRGQLAHYAGAQHSQQFRHFSFSIVIQEDHARFLRWDPSATVVTAEFNYRTNPRLMAEFLWRFDHLSPKQRGHDVSIQPATLAPEDDARVREKLGIKNSDIALYQYEVPRLIGMGYAYGPRFPTENRSLVSRCTRSLPLVWIPHEDAFGGTRSCGEPGSHSEQNMDQSIGEGEVKKGPWSEERIIYMKDTWRFLSDLPDVEVMPEHEIYEILHHHRTPNIPELVIGGDVDGGRTQTQELVDAPWLCVQPRISPYQHYRLTHGIVGRPLFQFDCTKQLVTAVFDALQAHSHAVNHAKLLHRDISAGNIILTDKGKGLLIDWEMAKKMDERGSRRPDRTGTWQFMSANLLQQPGKFHTVTDDLESFLHVLGWMTLRYVPAIDSYDAEDRGEDMGMFDQHSVRKGRPDRGGNQKSLLLAVGKYPSSTFQPRCETPLFELLQELRKPFKSLYADPPTDADRKKVDVPRDRLNLKLLKLYLAIDEYDQDMESLQSPTWFMDTIETALNKQEWPTDDKADEDLPISFPDETPRQEQIRTSHRQRSQALCASSKVSSGSSKRAASPTPGPNSKRRRGTPAASGTRC</sequence>
<dbReference type="PANTHER" id="PTHR38248:SF2">
    <property type="entry name" value="FUNK1 11"/>
    <property type="match status" value="1"/>
</dbReference>
<dbReference type="AlphaFoldDB" id="A0AAD4GAX4"/>
<dbReference type="PANTHER" id="PTHR38248">
    <property type="entry name" value="FUNK1 6"/>
    <property type="match status" value="1"/>
</dbReference>
<name>A0AAD4GAX4_BOLED</name>
<dbReference type="Pfam" id="PF17667">
    <property type="entry name" value="Pkinase_fungal"/>
    <property type="match status" value="1"/>
</dbReference>
<dbReference type="Proteomes" id="UP001194468">
    <property type="component" value="Unassembled WGS sequence"/>
</dbReference>
<dbReference type="InterPro" id="IPR008266">
    <property type="entry name" value="Tyr_kinase_AS"/>
</dbReference>
<comment type="caution">
    <text evidence="3">The sequence shown here is derived from an EMBL/GenBank/DDBJ whole genome shotgun (WGS) entry which is preliminary data.</text>
</comment>
<evidence type="ECO:0000313" key="3">
    <source>
        <dbReference type="EMBL" id="KAF8434345.1"/>
    </source>
</evidence>
<evidence type="ECO:0000256" key="1">
    <source>
        <dbReference type="SAM" id="MobiDB-lite"/>
    </source>
</evidence>
<dbReference type="SUPFAM" id="SSF56112">
    <property type="entry name" value="Protein kinase-like (PK-like)"/>
    <property type="match status" value="1"/>
</dbReference>
<dbReference type="Gene3D" id="1.10.510.10">
    <property type="entry name" value="Transferase(Phosphotransferase) domain 1"/>
    <property type="match status" value="1"/>
</dbReference>
<feature type="region of interest" description="Disordered" evidence="1">
    <location>
        <begin position="651"/>
        <end position="725"/>
    </location>
</feature>
<organism evidence="3 4">
    <name type="scientific">Boletus edulis BED1</name>
    <dbReference type="NCBI Taxonomy" id="1328754"/>
    <lineage>
        <taxon>Eukaryota</taxon>
        <taxon>Fungi</taxon>
        <taxon>Dikarya</taxon>
        <taxon>Basidiomycota</taxon>
        <taxon>Agaricomycotina</taxon>
        <taxon>Agaricomycetes</taxon>
        <taxon>Agaricomycetidae</taxon>
        <taxon>Boletales</taxon>
        <taxon>Boletineae</taxon>
        <taxon>Boletaceae</taxon>
        <taxon>Boletoideae</taxon>
        <taxon>Boletus</taxon>
    </lineage>
</organism>
<gene>
    <name evidence="3" type="ORF">L210DRAFT_3485494</name>
</gene>
<evidence type="ECO:0000313" key="4">
    <source>
        <dbReference type="Proteomes" id="UP001194468"/>
    </source>
</evidence>
<feature type="compositionally biased region" description="Low complexity" evidence="1">
    <location>
        <begin position="690"/>
        <end position="704"/>
    </location>
</feature>
<proteinExistence type="predicted"/>
<reference evidence="3" key="2">
    <citation type="journal article" date="2020" name="Nat. Commun.">
        <title>Large-scale genome sequencing of mycorrhizal fungi provides insights into the early evolution of symbiotic traits.</title>
        <authorList>
            <person name="Miyauchi S."/>
            <person name="Kiss E."/>
            <person name="Kuo A."/>
            <person name="Drula E."/>
            <person name="Kohler A."/>
            <person name="Sanchez-Garcia M."/>
            <person name="Morin E."/>
            <person name="Andreopoulos B."/>
            <person name="Barry K.W."/>
            <person name="Bonito G."/>
            <person name="Buee M."/>
            <person name="Carver A."/>
            <person name="Chen C."/>
            <person name="Cichocki N."/>
            <person name="Clum A."/>
            <person name="Culley D."/>
            <person name="Crous P.W."/>
            <person name="Fauchery L."/>
            <person name="Girlanda M."/>
            <person name="Hayes R.D."/>
            <person name="Keri Z."/>
            <person name="LaButti K."/>
            <person name="Lipzen A."/>
            <person name="Lombard V."/>
            <person name="Magnuson J."/>
            <person name="Maillard F."/>
            <person name="Murat C."/>
            <person name="Nolan M."/>
            <person name="Ohm R.A."/>
            <person name="Pangilinan J."/>
            <person name="Pereira M.F."/>
            <person name="Perotto S."/>
            <person name="Peter M."/>
            <person name="Pfister S."/>
            <person name="Riley R."/>
            <person name="Sitrit Y."/>
            <person name="Stielow J.B."/>
            <person name="Szollosi G."/>
            <person name="Zifcakova L."/>
            <person name="Stursova M."/>
            <person name="Spatafora J.W."/>
            <person name="Tedersoo L."/>
            <person name="Vaario L.M."/>
            <person name="Yamada A."/>
            <person name="Yan M."/>
            <person name="Wang P."/>
            <person name="Xu J."/>
            <person name="Bruns T."/>
            <person name="Baldrian P."/>
            <person name="Vilgalys R."/>
            <person name="Dunand C."/>
            <person name="Henrissat B."/>
            <person name="Grigoriev I.V."/>
            <person name="Hibbett D."/>
            <person name="Nagy L.G."/>
            <person name="Martin F.M."/>
        </authorList>
    </citation>
    <scope>NUCLEOTIDE SEQUENCE</scope>
    <source>
        <strain evidence="3">BED1</strain>
    </source>
</reference>
<dbReference type="EMBL" id="WHUW01000029">
    <property type="protein sequence ID" value="KAF8434345.1"/>
    <property type="molecule type" value="Genomic_DNA"/>
</dbReference>
<dbReference type="PROSITE" id="PS00109">
    <property type="entry name" value="PROTEIN_KINASE_TYR"/>
    <property type="match status" value="1"/>
</dbReference>
<dbReference type="InterPro" id="IPR011009">
    <property type="entry name" value="Kinase-like_dom_sf"/>
</dbReference>
<dbReference type="InterPro" id="IPR040976">
    <property type="entry name" value="Pkinase_fungal"/>
</dbReference>
<feature type="region of interest" description="Disordered" evidence="1">
    <location>
        <begin position="298"/>
        <end position="319"/>
    </location>
</feature>
<evidence type="ECO:0000259" key="2">
    <source>
        <dbReference type="Pfam" id="PF17667"/>
    </source>
</evidence>